<feature type="transmembrane region" description="Helical" evidence="7">
    <location>
        <begin position="356"/>
        <end position="378"/>
    </location>
</feature>
<dbReference type="STRING" id="643562.Daes_3250"/>
<evidence type="ECO:0000256" key="1">
    <source>
        <dbReference type="ARBA" id="ARBA00004651"/>
    </source>
</evidence>
<reference evidence="9" key="1">
    <citation type="submission" date="2010-12" db="EMBL/GenBank/DDBJ databases">
        <title>Complete sequence of Desulfovibrio aespoeensis Aspo-2.</title>
        <authorList>
            <consortium name="US DOE Joint Genome Institute"/>
            <person name="Lucas S."/>
            <person name="Copeland A."/>
            <person name="Lapidus A."/>
            <person name="Cheng J.-F."/>
            <person name="Goodwin L."/>
            <person name="Pitluck S."/>
            <person name="Chertkov O."/>
            <person name="Misra M."/>
            <person name="Detter J.C."/>
            <person name="Han C."/>
            <person name="Tapia R."/>
            <person name="Land M."/>
            <person name="Hauser L."/>
            <person name="Kyrpides N."/>
            <person name="Ivanova N."/>
            <person name="Ovchinnikova G."/>
            <person name="Pedersen K."/>
            <person name="Jagevall S."/>
            <person name="Hazen T."/>
            <person name="Woyke T."/>
        </authorList>
    </citation>
    <scope>NUCLEOTIDE SEQUENCE [LARGE SCALE GENOMIC DNA]</scope>
    <source>
        <strain evidence="9">ATCC 700646 / DSM 10631 / Aspo-2</strain>
    </source>
</reference>
<evidence type="ECO:0000256" key="6">
    <source>
        <dbReference type="ARBA" id="ARBA00023136"/>
    </source>
</evidence>
<dbReference type="RefSeq" id="WP_013516136.1">
    <property type="nucleotide sequence ID" value="NC_014844.1"/>
</dbReference>
<feature type="transmembrane region" description="Helical" evidence="7">
    <location>
        <begin position="284"/>
        <end position="305"/>
    </location>
</feature>
<accession>E6VRV2</accession>
<dbReference type="InterPro" id="IPR052031">
    <property type="entry name" value="Membrane_Transporter-Flippase"/>
</dbReference>
<feature type="transmembrane region" description="Helical" evidence="7">
    <location>
        <begin position="196"/>
        <end position="215"/>
    </location>
</feature>
<dbReference type="InterPro" id="IPR048279">
    <property type="entry name" value="MdtK-like"/>
</dbReference>
<organism evidence="8 9">
    <name type="scientific">Pseudodesulfovibrio aespoeensis (strain ATCC 700646 / DSM 10631 / Aspo-2)</name>
    <name type="common">Desulfovibrio aespoeensis</name>
    <dbReference type="NCBI Taxonomy" id="643562"/>
    <lineage>
        <taxon>Bacteria</taxon>
        <taxon>Pseudomonadati</taxon>
        <taxon>Thermodesulfobacteriota</taxon>
        <taxon>Desulfovibrionia</taxon>
        <taxon>Desulfovibrionales</taxon>
        <taxon>Desulfovibrionaceae</taxon>
    </lineage>
</organism>
<dbReference type="HOGENOM" id="CLU_012893_0_0_7"/>
<evidence type="ECO:0000256" key="4">
    <source>
        <dbReference type="ARBA" id="ARBA00022692"/>
    </source>
</evidence>
<feature type="transmembrane region" description="Helical" evidence="7">
    <location>
        <begin position="136"/>
        <end position="158"/>
    </location>
</feature>
<dbReference type="Pfam" id="PF01554">
    <property type="entry name" value="MatE"/>
    <property type="match status" value="2"/>
</dbReference>
<gene>
    <name evidence="8" type="ordered locus">Daes_3250</name>
</gene>
<keyword evidence="9" id="KW-1185">Reference proteome</keyword>
<feature type="transmembrane region" description="Helical" evidence="7">
    <location>
        <begin position="317"/>
        <end position="336"/>
    </location>
</feature>
<protein>
    <submittedName>
        <fullName evidence="8">MATE efflux family protein</fullName>
    </submittedName>
</protein>
<evidence type="ECO:0000256" key="7">
    <source>
        <dbReference type="SAM" id="Phobius"/>
    </source>
</evidence>
<dbReference type="GO" id="GO:0042910">
    <property type="term" value="F:xenobiotic transmembrane transporter activity"/>
    <property type="evidence" value="ECO:0007669"/>
    <property type="project" value="InterPro"/>
</dbReference>
<dbReference type="OrthoDB" id="9805232at2"/>
<feature type="transmembrane region" description="Helical" evidence="7">
    <location>
        <begin position="170"/>
        <end position="190"/>
    </location>
</feature>
<sequence>MTAQPVNMGEGRVLSVLLRLGGPAMVSMFFQNLYALADAVFVSRLGTVELAALSLSVPLFYVALSLCKGLAVGATALMSHARGAGDQGGARTVARGALPLAMAVLLPFCLFAFSAVNQPVFDLFGVGSDVLAQVDAYVFWLAWTFPVMGFTMLCESVFLSHGDSKTPMKAMIVGNVLNIVLDPLFIFTFGMGISGASLATLIGWGVAGVIMFTALRRRGLDSPTLALERESVGAWGEMLKLGFPVALSLLIIPVSAAGLNYVLASFGPAYVGAWTLSSRMEQMLILPIYGLTCALIPFVGYNMGLGNGQRIREATRLCIRACYLVLIPASALMALFSNSVFSLFDPGPEVAALATYAFRAALVGFVLAPIDFVVLGVAQGAKRPAYSLFLGFIRLLALRIPLAFVFGHFLGGTGVYLSHPASLIASGLLSLYLLRRLLAYVDGQIAARADRVIE</sequence>
<comment type="subcellular location">
    <subcellularLocation>
        <location evidence="1">Cell membrane</location>
        <topology evidence="1">Multi-pass membrane protein</topology>
    </subcellularLocation>
</comment>
<dbReference type="GO" id="GO:0015297">
    <property type="term" value="F:antiporter activity"/>
    <property type="evidence" value="ECO:0007669"/>
    <property type="project" value="InterPro"/>
</dbReference>
<evidence type="ECO:0000256" key="2">
    <source>
        <dbReference type="ARBA" id="ARBA00022448"/>
    </source>
</evidence>
<evidence type="ECO:0000256" key="5">
    <source>
        <dbReference type="ARBA" id="ARBA00022989"/>
    </source>
</evidence>
<name>E6VRV2_PSEA9</name>
<dbReference type="AlphaFoldDB" id="E6VRV2"/>
<evidence type="ECO:0000256" key="3">
    <source>
        <dbReference type="ARBA" id="ARBA00022475"/>
    </source>
</evidence>
<keyword evidence="6 7" id="KW-0472">Membrane</keyword>
<keyword evidence="4 7" id="KW-0812">Transmembrane</keyword>
<feature type="transmembrane region" description="Helical" evidence="7">
    <location>
        <begin position="416"/>
        <end position="434"/>
    </location>
</feature>
<dbReference type="EMBL" id="CP002431">
    <property type="protein sequence ID" value="ADU64239.1"/>
    <property type="molecule type" value="Genomic_DNA"/>
</dbReference>
<feature type="transmembrane region" description="Helical" evidence="7">
    <location>
        <begin position="50"/>
        <end position="77"/>
    </location>
</feature>
<dbReference type="CDD" id="cd13144">
    <property type="entry name" value="MATE_like_4"/>
    <property type="match status" value="1"/>
</dbReference>
<dbReference type="Proteomes" id="UP000002191">
    <property type="component" value="Chromosome"/>
</dbReference>
<keyword evidence="3" id="KW-1003">Cell membrane</keyword>
<feature type="transmembrane region" description="Helical" evidence="7">
    <location>
        <begin position="97"/>
        <end position="116"/>
    </location>
</feature>
<dbReference type="PIRSF" id="PIRSF006603">
    <property type="entry name" value="DinF"/>
    <property type="match status" value="1"/>
</dbReference>
<feature type="transmembrane region" description="Helical" evidence="7">
    <location>
        <begin position="385"/>
        <end position="410"/>
    </location>
</feature>
<proteinExistence type="predicted"/>
<dbReference type="GO" id="GO:0005886">
    <property type="term" value="C:plasma membrane"/>
    <property type="evidence" value="ECO:0007669"/>
    <property type="project" value="UniProtKB-SubCell"/>
</dbReference>
<keyword evidence="2" id="KW-0813">Transport</keyword>
<dbReference type="NCBIfam" id="TIGR00797">
    <property type="entry name" value="matE"/>
    <property type="match status" value="1"/>
</dbReference>
<dbReference type="PANTHER" id="PTHR43549">
    <property type="entry name" value="MULTIDRUG RESISTANCE PROTEIN YPNP-RELATED"/>
    <property type="match status" value="1"/>
</dbReference>
<keyword evidence="5 7" id="KW-1133">Transmembrane helix</keyword>
<reference evidence="8 9" key="2">
    <citation type="journal article" date="2014" name="Genome Announc.">
        <title>Complete Genome Sequence of the Subsurface, Mesophilic Sulfate-Reducing Bacterium Desulfovibrio aespoeensis Aspo-2.</title>
        <authorList>
            <person name="Pedersen K."/>
            <person name="Bengtsson A."/>
            <person name="Edlund J."/>
            <person name="Rabe L."/>
            <person name="Hazen T."/>
            <person name="Chakraborty R."/>
            <person name="Goodwin L."/>
            <person name="Shapiro N."/>
        </authorList>
    </citation>
    <scope>NUCLEOTIDE SEQUENCE [LARGE SCALE GENOMIC DNA]</scope>
    <source>
        <strain evidence="9">ATCC 700646 / DSM 10631 / Aspo-2</strain>
    </source>
</reference>
<evidence type="ECO:0000313" key="8">
    <source>
        <dbReference type="EMBL" id="ADU64239.1"/>
    </source>
</evidence>
<feature type="transmembrane region" description="Helical" evidence="7">
    <location>
        <begin position="12"/>
        <end position="30"/>
    </location>
</feature>
<dbReference type="PANTHER" id="PTHR43549:SF3">
    <property type="entry name" value="MULTIDRUG RESISTANCE PROTEIN YPNP-RELATED"/>
    <property type="match status" value="1"/>
</dbReference>
<dbReference type="eggNOG" id="COG0534">
    <property type="taxonomic scope" value="Bacteria"/>
</dbReference>
<dbReference type="KEGG" id="das:Daes_3250"/>
<feature type="transmembrane region" description="Helical" evidence="7">
    <location>
        <begin position="241"/>
        <end position="264"/>
    </location>
</feature>
<dbReference type="InterPro" id="IPR002528">
    <property type="entry name" value="MATE_fam"/>
</dbReference>
<evidence type="ECO:0000313" key="9">
    <source>
        <dbReference type="Proteomes" id="UP000002191"/>
    </source>
</evidence>